<proteinExistence type="predicted"/>
<keyword evidence="1" id="KW-1185">Reference proteome</keyword>
<accession>A0A1I7YA29</accession>
<dbReference type="PANTHER" id="PTHR23021">
    <property type="entry name" value="SERPENTINE RECEPTOR, CLASS T"/>
    <property type="match status" value="1"/>
</dbReference>
<evidence type="ECO:0000313" key="1">
    <source>
        <dbReference type="Proteomes" id="UP000095287"/>
    </source>
</evidence>
<dbReference type="InterPro" id="IPR019425">
    <property type="entry name" value="7TM_GPCR_serpentine_rcpt_Srt"/>
</dbReference>
<evidence type="ECO:0000313" key="2">
    <source>
        <dbReference type="WBParaSite" id="L893_g14207.t1"/>
    </source>
</evidence>
<dbReference type="Proteomes" id="UP000095287">
    <property type="component" value="Unplaced"/>
</dbReference>
<organism evidence="1 2">
    <name type="scientific">Steinernema glaseri</name>
    <dbReference type="NCBI Taxonomy" id="37863"/>
    <lineage>
        <taxon>Eukaryota</taxon>
        <taxon>Metazoa</taxon>
        <taxon>Ecdysozoa</taxon>
        <taxon>Nematoda</taxon>
        <taxon>Chromadorea</taxon>
        <taxon>Rhabditida</taxon>
        <taxon>Tylenchina</taxon>
        <taxon>Panagrolaimomorpha</taxon>
        <taxon>Strongyloidoidea</taxon>
        <taxon>Steinernematidae</taxon>
        <taxon>Steinernema</taxon>
    </lineage>
</organism>
<reference evidence="2" key="1">
    <citation type="submission" date="2016-11" db="UniProtKB">
        <authorList>
            <consortium name="WormBaseParasite"/>
        </authorList>
    </citation>
    <scope>IDENTIFICATION</scope>
</reference>
<name>A0A1I7YA29_9BILA</name>
<sequence>MQFFPIPFFFITLGQMMWQGSNGGAVFIYLALNRTIRSGVLSLVCSRFTTYQGGISPTYISASARPETEGTKELQKY</sequence>
<protein>
    <submittedName>
        <fullName evidence="2">Secreted protein</fullName>
    </submittedName>
</protein>
<dbReference type="WBParaSite" id="L893_g14207.t1">
    <property type="protein sequence ID" value="L893_g14207.t1"/>
    <property type="gene ID" value="L893_g14207"/>
</dbReference>
<dbReference type="PANTHER" id="PTHR23021:SF11">
    <property type="entry name" value="SERPENTINE RECEPTOR, CLASS T"/>
    <property type="match status" value="1"/>
</dbReference>
<dbReference type="Pfam" id="PF10321">
    <property type="entry name" value="7TM_GPCR_Srt"/>
    <property type="match status" value="1"/>
</dbReference>
<dbReference type="AlphaFoldDB" id="A0A1I7YA29"/>